<comment type="caution">
    <text evidence="2">The sequence shown here is derived from an EMBL/GenBank/DDBJ whole genome shotgun (WGS) entry which is preliminary data.</text>
</comment>
<sequence length="113" mass="12982">MFDLYNFQRHKVSISDDSWLEFFGLEFAPPPLFLPGSSPVLLTLHQRRKWGQRRPDTSSVFEEILSSPLNPLTPRVNRTRDRGASNPSGRRERERRGGAKPSGILYRSAALMR</sequence>
<name>A0ABR3LAG3_9TELE</name>
<evidence type="ECO:0000256" key="1">
    <source>
        <dbReference type="SAM" id="MobiDB-lite"/>
    </source>
</evidence>
<reference evidence="2 3" key="1">
    <citation type="submission" date="2023-09" db="EMBL/GenBank/DDBJ databases">
        <authorList>
            <person name="Wang M."/>
        </authorList>
    </citation>
    <scope>NUCLEOTIDE SEQUENCE [LARGE SCALE GENOMIC DNA]</scope>
    <source>
        <strain evidence="2">GT-2023</strain>
        <tissue evidence="2">Liver</tissue>
    </source>
</reference>
<gene>
    <name evidence="2" type="ORF">QQF64_020894</name>
</gene>
<evidence type="ECO:0000313" key="2">
    <source>
        <dbReference type="EMBL" id="KAL1249889.1"/>
    </source>
</evidence>
<protein>
    <submittedName>
        <fullName evidence="2">Uncharacterized protein</fullName>
    </submittedName>
</protein>
<feature type="compositionally biased region" description="Basic and acidic residues" evidence="1">
    <location>
        <begin position="78"/>
        <end position="97"/>
    </location>
</feature>
<accession>A0ABR3LAG3</accession>
<dbReference type="Proteomes" id="UP001558613">
    <property type="component" value="Unassembled WGS sequence"/>
</dbReference>
<proteinExistence type="predicted"/>
<evidence type="ECO:0000313" key="3">
    <source>
        <dbReference type="Proteomes" id="UP001558613"/>
    </source>
</evidence>
<dbReference type="EMBL" id="JAYMGO010000023">
    <property type="protein sequence ID" value="KAL1249889.1"/>
    <property type="molecule type" value="Genomic_DNA"/>
</dbReference>
<feature type="region of interest" description="Disordered" evidence="1">
    <location>
        <begin position="69"/>
        <end position="113"/>
    </location>
</feature>
<keyword evidence="3" id="KW-1185">Reference proteome</keyword>
<organism evidence="2 3">
    <name type="scientific">Cirrhinus molitorella</name>
    <name type="common">mud carp</name>
    <dbReference type="NCBI Taxonomy" id="172907"/>
    <lineage>
        <taxon>Eukaryota</taxon>
        <taxon>Metazoa</taxon>
        <taxon>Chordata</taxon>
        <taxon>Craniata</taxon>
        <taxon>Vertebrata</taxon>
        <taxon>Euteleostomi</taxon>
        <taxon>Actinopterygii</taxon>
        <taxon>Neopterygii</taxon>
        <taxon>Teleostei</taxon>
        <taxon>Ostariophysi</taxon>
        <taxon>Cypriniformes</taxon>
        <taxon>Cyprinidae</taxon>
        <taxon>Labeoninae</taxon>
        <taxon>Labeonini</taxon>
        <taxon>Cirrhinus</taxon>
    </lineage>
</organism>